<dbReference type="NCBIfam" id="NF008725">
    <property type="entry name" value="PRK11727.1"/>
    <property type="match status" value="1"/>
</dbReference>
<keyword evidence="8" id="KW-1185">Reference proteome</keyword>
<dbReference type="InterPro" id="IPR016909">
    <property type="entry name" value="rRNA_lsu_MeTfrase_F"/>
</dbReference>
<comment type="catalytic activity">
    <reaction evidence="6">
        <text>adenosine(1618) in 23S rRNA + S-adenosyl-L-methionine = N(6)-methyladenosine(1618) in 23S rRNA + S-adenosyl-L-homocysteine + H(+)</text>
        <dbReference type="Rhea" id="RHEA:16497"/>
        <dbReference type="Rhea" id="RHEA-COMP:10229"/>
        <dbReference type="Rhea" id="RHEA-COMP:10231"/>
        <dbReference type="ChEBI" id="CHEBI:15378"/>
        <dbReference type="ChEBI" id="CHEBI:57856"/>
        <dbReference type="ChEBI" id="CHEBI:59789"/>
        <dbReference type="ChEBI" id="CHEBI:74411"/>
        <dbReference type="ChEBI" id="CHEBI:74449"/>
        <dbReference type="EC" id="2.1.1.181"/>
    </reaction>
</comment>
<comment type="similarity">
    <text evidence="6">Belongs to the methyltransferase superfamily. METTL16/RlmF family.</text>
</comment>
<evidence type="ECO:0000313" key="8">
    <source>
        <dbReference type="Proteomes" id="UP001595885"/>
    </source>
</evidence>
<reference evidence="8" key="1">
    <citation type="journal article" date="2019" name="Int. J. Syst. Evol. Microbiol.">
        <title>The Global Catalogue of Microorganisms (GCM) 10K type strain sequencing project: providing services to taxonomists for standard genome sequencing and annotation.</title>
        <authorList>
            <consortium name="The Broad Institute Genomics Platform"/>
            <consortium name="The Broad Institute Genome Sequencing Center for Infectious Disease"/>
            <person name="Wu L."/>
            <person name="Ma J."/>
        </authorList>
    </citation>
    <scope>NUCLEOTIDE SEQUENCE [LARGE SCALE GENOMIC DNA]</scope>
    <source>
        <strain evidence="8">CCUG 50349</strain>
    </source>
</reference>
<keyword evidence="3 6" id="KW-0489">Methyltransferase</keyword>
<accession>A0ABV9P563</accession>
<gene>
    <name evidence="6 7" type="primary">rlmF</name>
    <name evidence="7" type="ORF">ACFO3U_11065</name>
</gene>
<evidence type="ECO:0000313" key="7">
    <source>
        <dbReference type="EMBL" id="MFC4740533.1"/>
    </source>
</evidence>
<keyword evidence="5 6" id="KW-0949">S-adenosyl-L-methionine</keyword>
<dbReference type="InterPro" id="IPR010286">
    <property type="entry name" value="METTL16/RlmF"/>
</dbReference>
<dbReference type="Pfam" id="PF05971">
    <property type="entry name" value="Methyltransf_10"/>
    <property type="match status" value="1"/>
</dbReference>
<dbReference type="Gene3D" id="3.40.50.150">
    <property type="entry name" value="Vaccinia Virus protein VP39"/>
    <property type="match status" value="1"/>
</dbReference>
<comment type="caution">
    <text evidence="7">The sequence shown here is derived from an EMBL/GenBank/DDBJ whole genome shotgun (WGS) entry which is preliminary data.</text>
</comment>
<sequence>MKKIPEKKGFHPRNKFKFGYDFEQLISTTPTLKEFVSINKFGNESIDFSNPKAVKSLNAALLKTYYDIDYWDIPKGFLCPPIPGRAEYIHHIADVLSEVYGEIPTGKKIKILDIGTGSNLIYPIIGVSEYGWQFLGSEIDSQSIKWADKIVKSNISLKDLIELRIQSSKRNIFKNIIKEGEYFDMTMCNPPFHSSKAEATKGTIRKVKNLKNEITSKPTLNFGGVNNELWCEGGELAFITNMIYESVHFKTQSLWFSTLVSKKENLKPIYNLLKKVGAVEVKTINQEQGNKISRLVFWSFKDLKTPVIKQ</sequence>
<name>A0ABV9P563_9FLAO</name>
<dbReference type="HAMAP" id="MF_01848">
    <property type="entry name" value="23SrRNA_methyltr_F"/>
    <property type="match status" value="1"/>
</dbReference>
<keyword evidence="1 6" id="KW-0963">Cytoplasm</keyword>
<keyword evidence="2 6" id="KW-0698">rRNA processing</keyword>
<dbReference type="GO" id="GO:0052907">
    <property type="term" value="F:23S rRNA (adenine(1618)-N(6))-methyltransferase activity"/>
    <property type="evidence" value="ECO:0007669"/>
    <property type="project" value="UniProtKB-EC"/>
</dbReference>
<dbReference type="EC" id="2.1.1.181" evidence="6"/>
<evidence type="ECO:0000256" key="1">
    <source>
        <dbReference type="ARBA" id="ARBA00022490"/>
    </source>
</evidence>
<dbReference type="CDD" id="cd02440">
    <property type="entry name" value="AdoMet_MTases"/>
    <property type="match status" value="1"/>
</dbReference>
<dbReference type="Proteomes" id="UP001595885">
    <property type="component" value="Unassembled WGS sequence"/>
</dbReference>
<dbReference type="RefSeq" id="WP_379742104.1">
    <property type="nucleotide sequence ID" value="NZ_JBHSGW010000026.1"/>
</dbReference>
<proteinExistence type="inferred from homology"/>
<evidence type="ECO:0000256" key="4">
    <source>
        <dbReference type="ARBA" id="ARBA00022679"/>
    </source>
</evidence>
<dbReference type="InterPro" id="IPR029063">
    <property type="entry name" value="SAM-dependent_MTases_sf"/>
</dbReference>
<evidence type="ECO:0000256" key="5">
    <source>
        <dbReference type="ARBA" id="ARBA00022691"/>
    </source>
</evidence>
<protein>
    <recommendedName>
        <fullName evidence="6">Ribosomal RNA large subunit methyltransferase F</fullName>
        <ecNumber evidence="6">2.1.1.181</ecNumber>
    </recommendedName>
    <alternativeName>
        <fullName evidence="6">23S rRNA mA1618 methyltransferase</fullName>
    </alternativeName>
    <alternativeName>
        <fullName evidence="6">rRNA adenine N-6-methyltransferase</fullName>
    </alternativeName>
</protein>
<dbReference type="EMBL" id="JBHSGW010000026">
    <property type="protein sequence ID" value="MFC4740533.1"/>
    <property type="molecule type" value="Genomic_DNA"/>
</dbReference>
<organism evidence="7 8">
    <name type="scientific">Flavobacterium ponti</name>
    <dbReference type="NCBI Taxonomy" id="665133"/>
    <lineage>
        <taxon>Bacteria</taxon>
        <taxon>Pseudomonadati</taxon>
        <taxon>Bacteroidota</taxon>
        <taxon>Flavobacteriia</taxon>
        <taxon>Flavobacteriales</taxon>
        <taxon>Flavobacteriaceae</taxon>
        <taxon>Flavobacterium</taxon>
    </lineage>
</organism>
<evidence type="ECO:0000256" key="6">
    <source>
        <dbReference type="HAMAP-Rule" id="MF_01848"/>
    </source>
</evidence>
<comment type="function">
    <text evidence="6">Specifically methylates the adenine in position 1618 of 23S rRNA.</text>
</comment>
<dbReference type="SUPFAM" id="SSF53335">
    <property type="entry name" value="S-adenosyl-L-methionine-dependent methyltransferases"/>
    <property type="match status" value="1"/>
</dbReference>
<evidence type="ECO:0000256" key="2">
    <source>
        <dbReference type="ARBA" id="ARBA00022552"/>
    </source>
</evidence>
<keyword evidence="4 6" id="KW-0808">Transferase</keyword>
<evidence type="ECO:0000256" key="3">
    <source>
        <dbReference type="ARBA" id="ARBA00022603"/>
    </source>
</evidence>
<dbReference type="PANTHER" id="PTHR13393">
    <property type="entry name" value="SAM-DEPENDENT METHYLTRANSFERASE"/>
    <property type="match status" value="1"/>
</dbReference>
<comment type="subcellular location">
    <subcellularLocation>
        <location evidence="6">Cytoplasm</location>
    </subcellularLocation>
</comment>
<dbReference type="PIRSF" id="PIRSF029038">
    <property type="entry name" value="Mtase_YbiN_prd"/>
    <property type="match status" value="1"/>
</dbReference>
<dbReference type="PANTHER" id="PTHR13393:SF0">
    <property type="entry name" value="RNA N6-ADENOSINE-METHYLTRANSFERASE METTL16"/>
    <property type="match status" value="1"/>
</dbReference>